<comment type="caution">
    <text evidence="11">The sequence shown here is derived from an EMBL/GenBank/DDBJ whole genome shotgun (WGS) entry which is preliminary data.</text>
</comment>
<dbReference type="PANTHER" id="PTHR37323">
    <property type="entry name" value="GCN5-RELATED N-ACETYLTRANSFERASE"/>
    <property type="match status" value="1"/>
</dbReference>
<dbReference type="STRING" id="1337093.MBELCI_0941"/>
<evidence type="ECO:0000256" key="5">
    <source>
        <dbReference type="ARBA" id="ARBA00023315"/>
    </source>
</evidence>
<dbReference type="GO" id="GO:0006629">
    <property type="term" value="P:lipid metabolic process"/>
    <property type="evidence" value="ECO:0007669"/>
    <property type="project" value="UniProtKB-KW"/>
</dbReference>
<sequence>MSVILSRGRMVAREAEGAALARALALRERCFVTLGGAVSEADGFDAACRHVLIEDGEGRALCAFRWRLFDPGAVAQAASAEAYDLSALGRWPGRSMEIGRFCIAPEARDGEALRLAIAVLTRLVVETHATMLFGCASFPGTDPDPHAPAFAWLAAHHRAAPELRPGRRAAETRDLAGSPGDPRVARAALPPLLRSYLGMGGVVGDHAVIDRRMNTMHVLCMVDLDAIPPVRARALRALAFGP</sequence>
<gene>
    <name evidence="11" type="ORF">MBELCI_0941</name>
</gene>
<dbReference type="Pfam" id="PF13444">
    <property type="entry name" value="Acetyltransf_5"/>
    <property type="match status" value="1"/>
</dbReference>
<evidence type="ECO:0000256" key="1">
    <source>
        <dbReference type="ARBA" id="ARBA00005189"/>
    </source>
</evidence>
<accession>U3AB53</accession>
<evidence type="ECO:0000313" key="12">
    <source>
        <dbReference type="Proteomes" id="UP000016566"/>
    </source>
</evidence>
<evidence type="ECO:0000256" key="2">
    <source>
        <dbReference type="ARBA" id="ARBA00022516"/>
    </source>
</evidence>
<dbReference type="GO" id="GO:0043810">
    <property type="term" value="F:ornithine-acyl [acyl carrier protein] N-acyltransferase activity"/>
    <property type="evidence" value="ECO:0007669"/>
    <property type="project" value="UniProtKB-EC"/>
</dbReference>
<evidence type="ECO:0000256" key="6">
    <source>
        <dbReference type="ARBA" id="ARBA00038095"/>
    </source>
</evidence>
<evidence type="ECO:0000256" key="8">
    <source>
        <dbReference type="ARBA" id="ARBA00039866"/>
    </source>
</evidence>
<organism evidence="11 12">
    <name type="scientific">Limimaricola cinnabarinus LL-001</name>
    <dbReference type="NCBI Taxonomy" id="1337093"/>
    <lineage>
        <taxon>Bacteria</taxon>
        <taxon>Pseudomonadati</taxon>
        <taxon>Pseudomonadota</taxon>
        <taxon>Alphaproteobacteria</taxon>
        <taxon>Rhodobacterales</taxon>
        <taxon>Paracoccaceae</taxon>
        <taxon>Limimaricola</taxon>
    </lineage>
</organism>
<dbReference type="eggNOG" id="COG3176">
    <property type="taxonomic scope" value="Bacteria"/>
</dbReference>
<comment type="function">
    <text evidence="9">Catalyzes the first step in the biosynthesis of ornithine lipids, which are phosphorus-free membrane lipids. Catalyzes the 3-hydroxyacyl-acyl carrier protein-dependent acylation of ornithine to form lyso-ornithine lipid (LOL).</text>
</comment>
<dbReference type="PANTHER" id="PTHR37323:SF1">
    <property type="entry name" value="L-ORNITHINE N(ALPHA)-ACYLTRANSFERASE"/>
    <property type="match status" value="1"/>
</dbReference>
<dbReference type="SUPFAM" id="SSF55729">
    <property type="entry name" value="Acyl-CoA N-acyltransferases (Nat)"/>
    <property type="match status" value="1"/>
</dbReference>
<protein>
    <recommendedName>
        <fullName evidence="8">L-ornithine N(alpha)-acyltransferase</fullName>
        <ecNumber evidence="7">2.3.2.30</ecNumber>
    </recommendedName>
</protein>
<comment type="pathway">
    <text evidence="1">Lipid metabolism.</text>
</comment>
<evidence type="ECO:0000256" key="10">
    <source>
        <dbReference type="ARBA" id="ARBA00047785"/>
    </source>
</evidence>
<keyword evidence="2" id="KW-0444">Lipid biosynthesis</keyword>
<comment type="catalytic activity">
    <reaction evidence="10">
        <text>a (3R)-hydroxyacyl-[ACP] + L-ornithine = a lyso-ornithine lipid + holo-[ACP] + H(+)</text>
        <dbReference type="Rhea" id="RHEA:20633"/>
        <dbReference type="Rhea" id="RHEA-COMP:9685"/>
        <dbReference type="Rhea" id="RHEA-COMP:9945"/>
        <dbReference type="ChEBI" id="CHEBI:15378"/>
        <dbReference type="ChEBI" id="CHEBI:46911"/>
        <dbReference type="ChEBI" id="CHEBI:64479"/>
        <dbReference type="ChEBI" id="CHEBI:78827"/>
        <dbReference type="ChEBI" id="CHEBI:138482"/>
        <dbReference type="EC" id="2.3.2.30"/>
    </reaction>
    <physiologicalReaction direction="left-to-right" evidence="10">
        <dbReference type="Rhea" id="RHEA:20634"/>
    </physiologicalReaction>
</comment>
<name>U3AB53_9RHOB</name>
<evidence type="ECO:0000256" key="9">
    <source>
        <dbReference type="ARBA" id="ARBA00045724"/>
    </source>
</evidence>
<keyword evidence="4" id="KW-0443">Lipid metabolism</keyword>
<keyword evidence="3" id="KW-0808">Transferase</keyword>
<keyword evidence="5" id="KW-0012">Acyltransferase</keyword>
<dbReference type="EC" id="2.3.2.30" evidence="7"/>
<dbReference type="AlphaFoldDB" id="U3AB53"/>
<dbReference type="InterPro" id="IPR052351">
    <property type="entry name" value="Ornithine_N-alpha-AT"/>
</dbReference>
<dbReference type="Gene3D" id="3.40.630.30">
    <property type="match status" value="1"/>
</dbReference>
<reference evidence="11" key="1">
    <citation type="journal article" date="2013" name="Genome Announc.">
        <title>Draft Genome Sequence of Loktanella cinnabarina LL-001T, Isolated from Deep-Sea Floor Sediment.</title>
        <authorList>
            <person name="Nishi S."/>
            <person name="Tsubouchi T."/>
            <person name="Takaki Y."/>
            <person name="Koyanagi R."/>
            <person name="Satoh N."/>
            <person name="Maruyama T."/>
            <person name="Hatada Y."/>
        </authorList>
    </citation>
    <scope>NUCLEOTIDE SEQUENCE [LARGE SCALE GENOMIC DNA]</scope>
    <source>
        <strain evidence="11">LL-001</strain>
    </source>
</reference>
<comment type="similarity">
    <text evidence="6">Belongs to the acetyltransferase family. OlsB subfamily.</text>
</comment>
<proteinExistence type="inferred from homology"/>
<evidence type="ECO:0000256" key="3">
    <source>
        <dbReference type="ARBA" id="ARBA00022679"/>
    </source>
</evidence>
<evidence type="ECO:0000256" key="4">
    <source>
        <dbReference type="ARBA" id="ARBA00023098"/>
    </source>
</evidence>
<evidence type="ECO:0000256" key="7">
    <source>
        <dbReference type="ARBA" id="ARBA00039058"/>
    </source>
</evidence>
<evidence type="ECO:0000313" key="11">
    <source>
        <dbReference type="EMBL" id="GAD54889.1"/>
    </source>
</evidence>
<keyword evidence="12" id="KW-1185">Reference proteome</keyword>
<dbReference type="EMBL" id="BATB01000007">
    <property type="protein sequence ID" value="GAD54889.1"/>
    <property type="molecule type" value="Genomic_DNA"/>
</dbReference>
<dbReference type="Proteomes" id="UP000016566">
    <property type="component" value="Unassembled WGS sequence"/>
</dbReference>
<dbReference type="RefSeq" id="WP_021692997.1">
    <property type="nucleotide sequence ID" value="NZ_BATB01000007.1"/>
</dbReference>
<dbReference type="InterPro" id="IPR016181">
    <property type="entry name" value="Acyl_CoA_acyltransferase"/>
</dbReference>